<dbReference type="GO" id="GO:0006629">
    <property type="term" value="P:lipid metabolic process"/>
    <property type="evidence" value="ECO:0007669"/>
    <property type="project" value="TreeGrafter"/>
</dbReference>
<keyword evidence="6" id="KW-1185">Reference proteome</keyword>
<reference evidence="5 6" key="1">
    <citation type="submission" date="2014-06" db="EMBL/GenBank/DDBJ databases">
        <authorList>
            <person name="Swart Estienne"/>
        </authorList>
    </citation>
    <scope>NUCLEOTIDE SEQUENCE [LARGE SCALE GENOMIC DNA]</scope>
    <source>
        <strain evidence="5 6">130c</strain>
    </source>
</reference>
<dbReference type="InParanoid" id="A0A077ZTS2"/>
<dbReference type="OrthoDB" id="407799at2759"/>
<dbReference type="GO" id="GO:0000302">
    <property type="term" value="P:response to reactive oxygen species"/>
    <property type="evidence" value="ECO:0007669"/>
    <property type="project" value="TreeGrafter"/>
</dbReference>
<dbReference type="GO" id="GO:0005737">
    <property type="term" value="C:cytoplasm"/>
    <property type="evidence" value="ECO:0007669"/>
    <property type="project" value="TreeGrafter"/>
</dbReference>
<feature type="domain" description="Lipocalin/cytosolic fatty-acid binding" evidence="4">
    <location>
        <begin position="37"/>
        <end position="169"/>
    </location>
</feature>
<dbReference type="PRINTS" id="PR01273">
    <property type="entry name" value="INVTBRTCOLOR"/>
</dbReference>
<dbReference type="PANTHER" id="PTHR10612">
    <property type="entry name" value="APOLIPOPROTEIN D"/>
    <property type="match status" value="1"/>
</dbReference>
<keyword evidence="2" id="KW-1015">Disulfide bond</keyword>
<feature type="signal peptide" evidence="3">
    <location>
        <begin position="1"/>
        <end position="20"/>
    </location>
</feature>
<dbReference type="InterPro" id="IPR012674">
    <property type="entry name" value="Calycin"/>
</dbReference>
<dbReference type="Pfam" id="PF08212">
    <property type="entry name" value="Lipocalin_2"/>
    <property type="match status" value="1"/>
</dbReference>
<dbReference type="AlphaFoldDB" id="A0A077ZTS2"/>
<keyword evidence="5" id="KW-0449">Lipoprotein</keyword>
<feature type="chain" id="PRO_5013435609" evidence="3">
    <location>
        <begin position="21"/>
        <end position="192"/>
    </location>
</feature>
<dbReference type="GO" id="GO:0031409">
    <property type="term" value="F:pigment binding"/>
    <property type="evidence" value="ECO:0007669"/>
    <property type="project" value="InterPro"/>
</dbReference>
<dbReference type="InterPro" id="IPR000566">
    <property type="entry name" value="Lipocln_cytosolic_FA-bd_dom"/>
</dbReference>
<protein>
    <submittedName>
        <fullName evidence="5">Apolipoprotein d</fullName>
    </submittedName>
</protein>
<dbReference type="InterPro" id="IPR022271">
    <property type="entry name" value="Lipocalin_ApoD"/>
</dbReference>
<sequence length="192" mass="21345">MQKNILVLASTLALVGFTSATYSLGACPKVQLQKDFNITRYTGTWFEQARDHTIPWEHGTCPQARYNLEADGKSIAVTNSEFNPKTGKIEIAPANATCTNQGPACKVKFNNYLPEGDYRVLSTDYTNYAIVYSCTDIFGFSKEEYMWVLTRAQNVSDEIASIVHEKITAGTPDFNLGNIQMNNQAADCQYLA</sequence>
<gene>
    <name evidence="5" type="primary">Contig9232.g9873</name>
    <name evidence="5" type="ORF">STYLEM_1917</name>
</gene>
<dbReference type="PIRSF" id="PIRSF036893">
    <property type="entry name" value="Lipocalin_ApoD"/>
    <property type="match status" value="1"/>
</dbReference>
<evidence type="ECO:0000256" key="3">
    <source>
        <dbReference type="PIRNR" id="PIRNR036893"/>
    </source>
</evidence>
<dbReference type="EMBL" id="CCKQ01001850">
    <property type="protein sequence ID" value="CDW72949.1"/>
    <property type="molecule type" value="Genomic_DNA"/>
</dbReference>
<dbReference type="InterPro" id="IPR003057">
    <property type="entry name" value="Invtbrt_color"/>
</dbReference>
<dbReference type="PANTHER" id="PTHR10612:SF62">
    <property type="entry name" value="LIPOCALIN_CYTOSOLIC FATTY-ACID BINDING DOMAIN-CONTAINING PROTEIN"/>
    <property type="match status" value="1"/>
</dbReference>
<evidence type="ECO:0000313" key="6">
    <source>
        <dbReference type="Proteomes" id="UP000039865"/>
    </source>
</evidence>
<dbReference type="CDD" id="cd19437">
    <property type="entry name" value="lipocalin_apoD-like"/>
    <property type="match status" value="1"/>
</dbReference>
<accession>A0A077ZTS2</accession>
<evidence type="ECO:0000256" key="2">
    <source>
        <dbReference type="ARBA" id="ARBA00023157"/>
    </source>
</evidence>
<dbReference type="PROSITE" id="PS51257">
    <property type="entry name" value="PROKAR_LIPOPROTEIN"/>
    <property type="match status" value="1"/>
</dbReference>
<dbReference type="Gene3D" id="2.40.128.20">
    <property type="match status" value="1"/>
</dbReference>
<organism evidence="5 6">
    <name type="scientific">Stylonychia lemnae</name>
    <name type="common">Ciliate</name>
    <dbReference type="NCBI Taxonomy" id="5949"/>
    <lineage>
        <taxon>Eukaryota</taxon>
        <taxon>Sar</taxon>
        <taxon>Alveolata</taxon>
        <taxon>Ciliophora</taxon>
        <taxon>Intramacronucleata</taxon>
        <taxon>Spirotrichea</taxon>
        <taxon>Stichotrichia</taxon>
        <taxon>Sporadotrichida</taxon>
        <taxon>Oxytrichidae</taxon>
        <taxon>Stylonychinae</taxon>
        <taxon>Stylonychia</taxon>
    </lineage>
</organism>
<evidence type="ECO:0000259" key="4">
    <source>
        <dbReference type="Pfam" id="PF08212"/>
    </source>
</evidence>
<proteinExistence type="inferred from homology"/>
<name>A0A077ZTS2_STYLE</name>
<evidence type="ECO:0000313" key="5">
    <source>
        <dbReference type="EMBL" id="CDW72949.1"/>
    </source>
</evidence>
<comment type="similarity">
    <text evidence="1 3">Belongs to the calycin superfamily. Lipocalin family.</text>
</comment>
<dbReference type="SUPFAM" id="SSF50814">
    <property type="entry name" value="Lipocalins"/>
    <property type="match status" value="1"/>
</dbReference>
<dbReference type="Proteomes" id="UP000039865">
    <property type="component" value="Unassembled WGS sequence"/>
</dbReference>
<keyword evidence="3" id="KW-0732">Signal</keyword>
<evidence type="ECO:0000256" key="1">
    <source>
        <dbReference type="ARBA" id="ARBA00006889"/>
    </source>
</evidence>